<dbReference type="GO" id="GO:0006260">
    <property type="term" value="P:DNA replication"/>
    <property type="evidence" value="ECO:0007669"/>
    <property type="project" value="UniProtKB-KW"/>
</dbReference>
<dbReference type="Proteomes" id="UP000776700">
    <property type="component" value="Unassembled WGS sequence"/>
</dbReference>
<feature type="domain" description="DNA polymerase helix-hairpin-helix motif" evidence="9">
    <location>
        <begin position="862"/>
        <end position="939"/>
    </location>
</feature>
<evidence type="ECO:0000259" key="8">
    <source>
        <dbReference type="Pfam" id="PF07733"/>
    </source>
</evidence>
<dbReference type="Pfam" id="PF07733">
    <property type="entry name" value="DNA_pol3_alpha"/>
    <property type="match status" value="1"/>
</dbReference>
<dbReference type="InterPro" id="IPR016195">
    <property type="entry name" value="Pol/histidinol_Pase-like"/>
</dbReference>
<comment type="caution">
    <text evidence="11">The sequence shown here is derived from an EMBL/GenBank/DDBJ whole genome shotgun (WGS) entry which is preliminary data.</text>
</comment>
<dbReference type="EMBL" id="DYUB01000308">
    <property type="protein sequence ID" value="HJG97396.1"/>
    <property type="molecule type" value="Genomic_DNA"/>
</dbReference>
<protein>
    <recommendedName>
        <fullName evidence="1">DNA-directed DNA polymerase</fullName>
        <ecNumber evidence="1">2.7.7.7</ecNumber>
    </recommendedName>
</protein>
<feature type="domain" description="Bacterial DNA polymerase III alpha subunit NTPase" evidence="8">
    <location>
        <begin position="346"/>
        <end position="606"/>
    </location>
</feature>
<dbReference type="Pfam" id="PF17657">
    <property type="entry name" value="DNA_pol3_finger"/>
    <property type="match status" value="1"/>
</dbReference>
<gene>
    <name evidence="11" type="ORF">K8V90_09865</name>
</gene>
<feature type="domain" description="DNA polymerase III alpha subunit finger" evidence="10">
    <location>
        <begin position="640"/>
        <end position="765"/>
    </location>
</feature>
<evidence type="ECO:0000259" key="9">
    <source>
        <dbReference type="Pfam" id="PF14579"/>
    </source>
</evidence>
<evidence type="ECO:0000313" key="11">
    <source>
        <dbReference type="EMBL" id="HJG97396.1"/>
    </source>
</evidence>
<dbReference type="InterPro" id="IPR029460">
    <property type="entry name" value="DNAPol_HHH"/>
</dbReference>
<comment type="catalytic activity">
    <reaction evidence="6">
        <text>DNA(n) + a 2'-deoxyribonucleoside 5'-triphosphate = DNA(n+1) + diphosphate</text>
        <dbReference type="Rhea" id="RHEA:22508"/>
        <dbReference type="Rhea" id="RHEA-COMP:17339"/>
        <dbReference type="Rhea" id="RHEA-COMP:17340"/>
        <dbReference type="ChEBI" id="CHEBI:33019"/>
        <dbReference type="ChEBI" id="CHEBI:61560"/>
        <dbReference type="ChEBI" id="CHEBI:173112"/>
        <dbReference type="EC" id="2.7.7.7"/>
    </reaction>
</comment>
<name>A0A921N262_9FIRM</name>
<keyword evidence="3" id="KW-0548">Nucleotidyltransferase</keyword>
<dbReference type="InterPro" id="IPR040982">
    <property type="entry name" value="DNA_pol3_finger"/>
</dbReference>
<dbReference type="Pfam" id="PF14579">
    <property type="entry name" value="HHH_6"/>
    <property type="match status" value="1"/>
</dbReference>
<dbReference type="EC" id="2.7.7.7" evidence="1"/>
<dbReference type="PANTHER" id="PTHR32294:SF0">
    <property type="entry name" value="DNA POLYMERASE III SUBUNIT ALPHA"/>
    <property type="match status" value="1"/>
</dbReference>
<dbReference type="Gene3D" id="1.10.150.870">
    <property type="match status" value="1"/>
</dbReference>
<evidence type="ECO:0000256" key="2">
    <source>
        <dbReference type="ARBA" id="ARBA00022679"/>
    </source>
</evidence>
<dbReference type="SUPFAM" id="SSF89550">
    <property type="entry name" value="PHP domain-like"/>
    <property type="match status" value="1"/>
</dbReference>
<dbReference type="Gene3D" id="3.20.20.140">
    <property type="entry name" value="Metal-dependent hydrolases"/>
    <property type="match status" value="1"/>
</dbReference>
<keyword evidence="5" id="KW-0239">DNA-directed DNA polymerase</keyword>
<evidence type="ECO:0000256" key="4">
    <source>
        <dbReference type="ARBA" id="ARBA00022705"/>
    </source>
</evidence>
<dbReference type="InterPro" id="IPR004013">
    <property type="entry name" value="PHP_dom"/>
</dbReference>
<dbReference type="InterPro" id="IPR011708">
    <property type="entry name" value="DNA_pol3_alpha_NTPase_dom"/>
</dbReference>
<organism evidence="11 12">
    <name type="scientific">Romboutsia timonensis</name>
    <dbReference type="NCBI Taxonomy" id="1776391"/>
    <lineage>
        <taxon>Bacteria</taxon>
        <taxon>Bacillati</taxon>
        <taxon>Bacillota</taxon>
        <taxon>Clostridia</taxon>
        <taxon>Peptostreptococcales</taxon>
        <taxon>Peptostreptococcaceae</taxon>
        <taxon>Romboutsia</taxon>
    </lineage>
</organism>
<evidence type="ECO:0000313" key="12">
    <source>
        <dbReference type="Proteomes" id="UP000776700"/>
    </source>
</evidence>
<evidence type="ECO:0000256" key="5">
    <source>
        <dbReference type="ARBA" id="ARBA00022932"/>
    </source>
</evidence>
<evidence type="ECO:0000256" key="1">
    <source>
        <dbReference type="ARBA" id="ARBA00012417"/>
    </source>
</evidence>
<evidence type="ECO:0000259" key="10">
    <source>
        <dbReference type="Pfam" id="PF17657"/>
    </source>
</evidence>
<feature type="domain" description="PHP" evidence="7">
    <location>
        <begin position="30"/>
        <end position="192"/>
    </location>
</feature>
<evidence type="ECO:0000256" key="3">
    <source>
        <dbReference type="ARBA" id="ARBA00022695"/>
    </source>
</evidence>
<evidence type="ECO:0000259" key="7">
    <source>
        <dbReference type="Pfam" id="PF02811"/>
    </source>
</evidence>
<dbReference type="GO" id="GO:0008408">
    <property type="term" value="F:3'-5' exonuclease activity"/>
    <property type="evidence" value="ECO:0007669"/>
    <property type="project" value="InterPro"/>
</dbReference>
<sequence length="1019" mass="118909">MKFTPKNFVNYHSHKYWSQAVVGADCPLGYEDYIKRAKELGQSVITSVEHGFQGNYWLLNEMILQENIELRKRRLRGEENVPRDLKFVFGAEVYWVKNRHEKDRSNCHMIVLAKNENGRQAINYMLSIANEDGIFNKRPRVDLELIDELPSDDVFITTACVGYWNKYEDIEEITLRFYKKFKNNFMLEVQCHHTEKQIALNKKILEMHNKYGIDIICGLDTHVINTESPYSDNDIKRRDKILEYKHIEYPDENGWFIDYPDVNTIVKRFREQGVLSDSEIKRSIINTSLIEEFDDLKLGGMEIVQDGDNFYLDAPIKMPTLYPDLTMDERNKMFKDIINKEWKKYAKVEHIKRDDFSKYIEGIKYEVGEIIKCKMSDYFLLHYKPMKRGVEVYGGKITKRGRGSGVSYFINTLLGFSKVDRFKTPIKLYPERFITSDRILKAKALPDLDNNVDKQEPFVKAFRDELGEHSIYPMISFKPLQKSSAIKLYMGAEGINAQIQNEVTAGLKEYEKTLKHCESEEDKEQIDIKEYIDPKYHKYVELSKPYQGIIMTKSVHACAHLIISGDIRREVGLFKCVSESNGKETMTACIEGSSADHYKYLKTDLLIVDVVGLTEAIWERIGEPSPSNNKLEEMLNSEKGQKAWEMYAKGLTLCVNQCEQTGTRNKCKRYKMQNTAELSAFVAGVRPAFKSLLNDFLDRKPYTTGIAKLDELLEDSYHYMLYQESIMAYLSFLGIDMKETYDIIKKISKKVYLKHPELMEELKNKCRPMWIKKVGDINGFEETWQIMNDAGSYAFNASHSYCVGGDGAEIAYCKGNYPFETYEVCLNWFYRKGNKDKVSLLQQEMMDGFGIKVGEMKWGKDNRKFTLDKENNCIYPCLSSIKGMGRTCAEELYNLYENNEYKSFFELVLDIKSKTTLDNSMLEDLIKLDYFSEFGKSQKLLKIVELYNVFYKKEKGEVKAKKIFKKEKLPLNMPIDEFRKYANKETEKQFSDVNINKLIKDIEVRIENKDVTLILKLKT</sequence>
<reference evidence="11" key="1">
    <citation type="journal article" date="2021" name="PeerJ">
        <title>Extensive microbial diversity within the chicken gut microbiome revealed by metagenomics and culture.</title>
        <authorList>
            <person name="Gilroy R."/>
            <person name="Ravi A."/>
            <person name="Getino M."/>
            <person name="Pursley I."/>
            <person name="Horton D.L."/>
            <person name="Alikhan N.F."/>
            <person name="Baker D."/>
            <person name="Gharbi K."/>
            <person name="Hall N."/>
            <person name="Watson M."/>
            <person name="Adriaenssens E.M."/>
            <person name="Foster-Nyarko E."/>
            <person name="Jarju S."/>
            <person name="Secka A."/>
            <person name="Antonio M."/>
            <person name="Oren A."/>
            <person name="Chaudhuri R.R."/>
            <person name="La Ragione R."/>
            <person name="Hildebrand F."/>
            <person name="Pallen M.J."/>
        </authorList>
    </citation>
    <scope>NUCLEOTIDE SEQUENCE</scope>
    <source>
        <strain evidence="11">1277</strain>
    </source>
</reference>
<reference evidence="11" key="2">
    <citation type="submission" date="2021-09" db="EMBL/GenBank/DDBJ databases">
        <authorList>
            <person name="Gilroy R."/>
        </authorList>
    </citation>
    <scope>NUCLEOTIDE SEQUENCE</scope>
    <source>
        <strain evidence="11">1277</strain>
    </source>
</reference>
<proteinExistence type="predicted"/>
<keyword evidence="4" id="KW-0235">DNA replication</keyword>
<feature type="non-terminal residue" evidence="11">
    <location>
        <position position="1019"/>
    </location>
</feature>
<dbReference type="GO" id="GO:0003887">
    <property type="term" value="F:DNA-directed DNA polymerase activity"/>
    <property type="evidence" value="ECO:0007669"/>
    <property type="project" value="UniProtKB-KW"/>
</dbReference>
<accession>A0A921N262</accession>
<dbReference type="AlphaFoldDB" id="A0A921N262"/>
<dbReference type="PANTHER" id="PTHR32294">
    <property type="entry name" value="DNA POLYMERASE III SUBUNIT ALPHA"/>
    <property type="match status" value="1"/>
</dbReference>
<dbReference type="InterPro" id="IPR004805">
    <property type="entry name" value="DnaE2/DnaE/PolC"/>
</dbReference>
<keyword evidence="2" id="KW-0808">Transferase</keyword>
<evidence type="ECO:0000256" key="6">
    <source>
        <dbReference type="ARBA" id="ARBA00049244"/>
    </source>
</evidence>
<dbReference type="Pfam" id="PF02811">
    <property type="entry name" value="PHP"/>
    <property type="match status" value="1"/>
</dbReference>